<dbReference type="OrthoDB" id="9805202at2"/>
<evidence type="ECO:0000256" key="13">
    <source>
        <dbReference type="PROSITE-ProRule" id="PRU00433"/>
    </source>
</evidence>
<dbReference type="InterPro" id="IPR009056">
    <property type="entry name" value="Cyt_c-like_dom"/>
</dbReference>
<evidence type="ECO:0000256" key="2">
    <source>
        <dbReference type="ARBA" id="ARBA00004856"/>
    </source>
</evidence>
<evidence type="ECO:0000313" key="16">
    <source>
        <dbReference type="Proteomes" id="UP000307507"/>
    </source>
</evidence>
<evidence type="ECO:0000256" key="10">
    <source>
        <dbReference type="ARBA" id="ARBA00023004"/>
    </source>
</evidence>
<dbReference type="GO" id="GO:0004130">
    <property type="term" value="F:cytochrome-c peroxidase activity"/>
    <property type="evidence" value="ECO:0007669"/>
    <property type="project" value="TreeGrafter"/>
</dbReference>
<evidence type="ECO:0000256" key="5">
    <source>
        <dbReference type="ARBA" id="ARBA00022723"/>
    </source>
</evidence>
<dbReference type="GO" id="GO:0042597">
    <property type="term" value="C:periplasmic space"/>
    <property type="evidence" value="ECO:0007669"/>
    <property type="project" value="UniProtKB-SubCell"/>
</dbReference>
<dbReference type="Pfam" id="PF03150">
    <property type="entry name" value="CCP_MauG"/>
    <property type="match status" value="1"/>
</dbReference>
<evidence type="ECO:0000256" key="11">
    <source>
        <dbReference type="ARBA" id="ARBA00058991"/>
    </source>
</evidence>
<keyword evidence="3" id="KW-0813">Transport</keyword>
<dbReference type="PANTHER" id="PTHR30600:SF10">
    <property type="entry name" value="BLL6722 PROTEIN"/>
    <property type="match status" value="1"/>
</dbReference>
<evidence type="ECO:0000259" key="14">
    <source>
        <dbReference type="PROSITE" id="PS51007"/>
    </source>
</evidence>
<protein>
    <recommendedName>
        <fullName evidence="12">Methylamine utilization protein MauG</fullName>
    </recommendedName>
</protein>
<evidence type="ECO:0000313" key="15">
    <source>
        <dbReference type="EMBL" id="THF53249.1"/>
    </source>
</evidence>
<evidence type="ECO:0000256" key="12">
    <source>
        <dbReference type="ARBA" id="ARBA00073576"/>
    </source>
</evidence>
<dbReference type="Proteomes" id="UP000307507">
    <property type="component" value="Unassembled WGS sequence"/>
</dbReference>
<dbReference type="EMBL" id="SSNZ01000001">
    <property type="protein sequence ID" value="THF53249.1"/>
    <property type="molecule type" value="Genomic_DNA"/>
</dbReference>
<keyword evidence="10 13" id="KW-0408">Iron</keyword>
<comment type="function">
    <text evidence="11">Involved in methylamine metabolism. Essential for the maturation of the beta subunit of MADH, presumably via a step in the biosynthesis of tryptophan tryptophylquinone (TTQ), the cofactor of MADH.</text>
</comment>
<comment type="subcellular location">
    <subcellularLocation>
        <location evidence="1">Periplasm</location>
    </subcellularLocation>
</comment>
<feature type="domain" description="Cytochrome c" evidence="14">
    <location>
        <begin position="231"/>
        <end position="367"/>
    </location>
</feature>
<evidence type="ECO:0000256" key="3">
    <source>
        <dbReference type="ARBA" id="ARBA00022448"/>
    </source>
</evidence>
<organism evidence="15 16">
    <name type="scientific">Flavobacterium supellecticarium</name>
    <dbReference type="NCBI Taxonomy" id="2565924"/>
    <lineage>
        <taxon>Bacteria</taxon>
        <taxon>Pseudomonadati</taxon>
        <taxon>Bacteroidota</taxon>
        <taxon>Flavobacteriia</taxon>
        <taxon>Flavobacteriales</taxon>
        <taxon>Flavobacteriaceae</taxon>
        <taxon>Flavobacterium</taxon>
    </lineage>
</organism>
<keyword evidence="7" id="KW-0574">Periplasm</keyword>
<dbReference type="PROSITE" id="PS51007">
    <property type="entry name" value="CYTC"/>
    <property type="match status" value="1"/>
</dbReference>
<dbReference type="SUPFAM" id="SSF46626">
    <property type="entry name" value="Cytochrome c"/>
    <property type="match status" value="2"/>
</dbReference>
<dbReference type="AlphaFoldDB" id="A0A4S4A459"/>
<evidence type="ECO:0000256" key="6">
    <source>
        <dbReference type="ARBA" id="ARBA00022729"/>
    </source>
</evidence>
<proteinExistence type="predicted"/>
<dbReference type="InterPro" id="IPR051395">
    <property type="entry name" value="Cytochrome_c_Peroxidase/MauG"/>
</dbReference>
<dbReference type="RefSeq" id="WP_136401772.1">
    <property type="nucleotide sequence ID" value="NZ_SSNZ01000001.1"/>
</dbReference>
<comment type="pathway">
    <text evidence="2">One-carbon metabolism; methylamine degradation.</text>
</comment>
<dbReference type="GO" id="GO:0009055">
    <property type="term" value="F:electron transfer activity"/>
    <property type="evidence" value="ECO:0007669"/>
    <property type="project" value="InterPro"/>
</dbReference>
<evidence type="ECO:0000256" key="9">
    <source>
        <dbReference type="ARBA" id="ARBA00023002"/>
    </source>
</evidence>
<evidence type="ECO:0000256" key="4">
    <source>
        <dbReference type="ARBA" id="ARBA00022617"/>
    </source>
</evidence>
<dbReference type="Gene3D" id="1.10.760.10">
    <property type="entry name" value="Cytochrome c-like domain"/>
    <property type="match status" value="2"/>
</dbReference>
<evidence type="ECO:0000256" key="1">
    <source>
        <dbReference type="ARBA" id="ARBA00004418"/>
    </source>
</evidence>
<gene>
    <name evidence="15" type="ORF">E6C50_03340</name>
</gene>
<keyword evidence="5 13" id="KW-0479">Metal-binding</keyword>
<keyword evidence="4 13" id="KW-0349">Heme</keyword>
<keyword evidence="8" id="KW-0249">Electron transport</keyword>
<dbReference type="InterPro" id="IPR004852">
    <property type="entry name" value="Di-haem_cyt_c_peroxidsae"/>
</dbReference>
<reference evidence="15 16" key="1">
    <citation type="submission" date="2019-04" db="EMBL/GenBank/DDBJ databases">
        <title>Flavobacterium sp. nov. isolated from construction timber.</title>
        <authorList>
            <person name="Lin S.-Y."/>
            <person name="Chang C.-T."/>
            <person name="Young C.-C."/>
        </authorList>
    </citation>
    <scope>NUCLEOTIDE SEQUENCE [LARGE SCALE GENOMIC DNA]</scope>
    <source>
        <strain evidence="15 16">CC-CTC003</strain>
    </source>
</reference>
<comment type="caution">
    <text evidence="15">The sequence shown here is derived from an EMBL/GenBank/DDBJ whole genome shotgun (WGS) entry which is preliminary data.</text>
</comment>
<keyword evidence="15" id="KW-0575">Peroxidase</keyword>
<dbReference type="PANTHER" id="PTHR30600">
    <property type="entry name" value="CYTOCHROME C PEROXIDASE-RELATED"/>
    <property type="match status" value="1"/>
</dbReference>
<dbReference type="FunFam" id="1.10.760.10:FF:000019">
    <property type="entry name" value="Di-heme cytochrome C peroxidase"/>
    <property type="match status" value="1"/>
</dbReference>
<keyword evidence="9" id="KW-0560">Oxidoreductase</keyword>
<keyword evidence="16" id="KW-1185">Reference proteome</keyword>
<evidence type="ECO:0000256" key="8">
    <source>
        <dbReference type="ARBA" id="ARBA00022982"/>
    </source>
</evidence>
<name>A0A4S4A459_9FLAO</name>
<sequence>MKKIIGFTVLSFLFVGLVSLKSNKDDEKYYSIADLKKIYSSGDVSTWPKPTVDSSVVDFQDLGVLPKVKFPAENPYSEAKRDLGKILFFDPRLSKSGQISCASCHDPELGWGDGKRVSHGHDRTPGTRNSKPIINVAYSTIFFWDGRAASLEDQARFPIVDTKEMNNHMDIAVKTIKKIKGYQPLFQKAFGDEKVTEEKIFKAIATFERTVVSRKSRFDKFIEGDSTQLSDKEVAGLHLFRTKARCINCHNSVLFSDNQFHNAGLTYYGRKYEDLGRYNITKNADDVGKFRTPSLREVGKTGPYMHNGLFPELRGVLNLYNAGMPNLKPKGEQVNDKLFPKTSPLLKKLELNKEELDALEAFLQSITSVIYREPAPEKLPG</sequence>
<accession>A0A4S4A459</accession>
<dbReference type="GO" id="GO:0020037">
    <property type="term" value="F:heme binding"/>
    <property type="evidence" value="ECO:0007669"/>
    <property type="project" value="InterPro"/>
</dbReference>
<dbReference type="GO" id="GO:0046872">
    <property type="term" value="F:metal ion binding"/>
    <property type="evidence" value="ECO:0007669"/>
    <property type="project" value="UniProtKB-KW"/>
</dbReference>
<keyword evidence="6" id="KW-0732">Signal</keyword>
<dbReference type="InterPro" id="IPR036909">
    <property type="entry name" value="Cyt_c-like_dom_sf"/>
</dbReference>
<evidence type="ECO:0000256" key="7">
    <source>
        <dbReference type="ARBA" id="ARBA00022764"/>
    </source>
</evidence>